<comment type="caution">
    <text evidence="1">The sequence shown here is derived from an EMBL/GenBank/DDBJ whole genome shotgun (WGS) entry which is preliminary data.</text>
</comment>
<dbReference type="Proteomes" id="UP001172082">
    <property type="component" value="Unassembled WGS sequence"/>
</dbReference>
<name>A0ABT8KXS1_9BACT</name>
<sequence length="175" mass="19769">MNKTLRSVEEFHKTFGAPVLNDPEIPARDRVKLRLSLILEELSELAVASEATDDFIDLMKNKIDAIRSEKESKDPVEAMDALCDLQVVLNGTILEYGLHDKFDESFDEVHRSNMSKACEDEEQGEESIAKYKDQGVATRMEKVNGKIVIYRDPDNKILKGVNYTPPNIKSILNGK</sequence>
<dbReference type="Gene3D" id="1.10.3420.10">
    <property type="entry name" value="putative ntp pyrophosphohydrolase like domain"/>
    <property type="match status" value="1"/>
</dbReference>
<accession>A0ABT8KXS1</accession>
<evidence type="ECO:0000313" key="1">
    <source>
        <dbReference type="EMBL" id="MDN5205585.1"/>
    </source>
</evidence>
<organism evidence="1 2">
    <name type="scientific">Splendidivirga corallicola</name>
    <dbReference type="NCBI Taxonomy" id="3051826"/>
    <lineage>
        <taxon>Bacteria</taxon>
        <taxon>Pseudomonadati</taxon>
        <taxon>Bacteroidota</taxon>
        <taxon>Cytophagia</taxon>
        <taxon>Cytophagales</taxon>
        <taxon>Splendidivirgaceae</taxon>
        <taxon>Splendidivirga</taxon>
    </lineage>
</organism>
<evidence type="ECO:0000313" key="2">
    <source>
        <dbReference type="Proteomes" id="UP001172082"/>
    </source>
</evidence>
<proteinExistence type="predicted"/>
<keyword evidence="2" id="KW-1185">Reference proteome</keyword>
<dbReference type="InterPro" id="IPR021130">
    <property type="entry name" value="PRib-ATP_PPHydrolase-like"/>
</dbReference>
<dbReference type="RefSeq" id="WP_346755607.1">
    <property type="nucleotide sequence ID" value="NZ_JAUJEA010000021.1"/>
</dbReference>
<protein>
    <submittedName>
        <fullName evidence="1">Nucleoside triphosphate pyrophosphohydrolase family protein</fullName>
    </submittedName>
</protein>
<dbReference type="Pfam" id="PF01503">
    <property type="entry name" value="PRA-PH"/>
    <property type="match status" value="1"/>
</dbReference>
<dbReference type="CDD" id="cd11530">
    <property type="entry name" value="NTP-PPase_DR2231_like"/>
    <property type="match status" value="1"/>
</dbReference>
<gene>
    <name evidence="1" type="ORF">QQ008_29645</name>
</gene>
<dbReference type="InterPro" id="IPR033653">
    <property type="entry name" value="NTP-PPase_DR2231-like"/>
</dbReference>
<dbReference type="InterPro" id="IPR023292">
    <property type="entry name" value="NTP_PyroPHydrolase-like_dom_sf"/>
</dbReference>
<reference evidence="1" key="1">
    <citation type="submission" date="2023-06" db="EMBL/GenBank/DDBJ databases">
        <title>Genomic of Parafulvivirga corallium.</title>
        <authorList>
            <person name="Wang G."/>
        </authorList>
    </citation>
    <scope>NUCLEOTIDE SEQUENCE</scope>
    <source>
        <strain evidence="1">BMA10</strain>
    </source>
</reference>
<dbReference type="EMBL" id="JAUJEA010000021">
    <property type="protein sequence ID" value="MDN5205585.1"/>
    <property type="molecule type" value="Genomic_DNA"/>
</dbReference>